<dbReference type="EMBL" id="JBEVCJ010000011">
    <property type="protein sequence ID" value="MET1255606.1"/>
    <property type="molecule type" value="Genomic_DNA"/>
</dbReference>
<dbReference type="PANTHER" id="PTHR10434">
    <property type="entry name" value="1-ACYL-SN-GLYCEROL-3-PHOSPHATE ACYLTRANSFERASE"/>
    <property type="match status" value="1"/>
</dbReference>
<accession>A0ABV2BUJ4</accession>
<dbReference type="SUPFAM" id="SSF69593">
    <property type="entry name" value="Glycerol-3-phosphate (1)-acyltransferase"/>
    <property type="match status" value="1"/>
</dbReference>
<name>A0ABV2BUJ4_9GAMM</name>
<dbReference type="InterPro" id="IPR002123">
    <property type="entry name" value="Plipid/glycerol_acylTrfase"/>
</dbReference>
<evidence type="ECO:0000313" key="2">
    <source>
        <dbReference type="Proteomes" id="UP001548189"/>
    </source>
</evidence>
<keyword evidence="2" id="KW-1185">Reference proteome</keyword>
<sequence length="195" mass="22462">MLARFAKWILNIRGWQIVGQPPQVNHYVIIGAPHTSNWDFYYFILLKFYFRLKVSFFGKRSIFFWPLGPLLVRLGGIPVDRSKSHNLVDAIVSEFQNSQQLIVAIAPEGTRAYREYWKSGFYHIAVQADVPVQICFIDSARQEVGFGPLIQLSGNIEQDLTKFKAFYQDKKGINPAFFGKIVFKSETNEFQSPCD</sequence>
<proteinExistence type="predicted"/>
<organism evidence="1 2">
    <name type="scientific">Aliikangiella maris</name>
    <dbReference type="NCBI Taxonomy" id="3162458"/>
    <lineage>
        <taxon>Bacteria</taxon>
        <taxon>Pseudomonadati</taxon>
        <taxon>Pseudomonadota</taxon>
        <taxon>Gammaproteobacteria</taxon>
        <taxon>Oceanospirillales</taxon>
        <taxon>Pleioneaceae</taxon>
        <taxon>Aliikangiella</taxon>
    </lineage>
</organism>
<keyword evidence="1" id="KW-0808">Transferase</keyword>
<comment type="caution">
    <text evidence="1">The sequence shown here is derived from an EMBL/GenBank/DDBJ whole genome shotgun (WGS) entry which is preliminary data.</text>
</comment>
<dbReference type="PANTHER" id="PTHR10434:SF9">
    <property type="entry name" value="PHOSPHOLIPID_GLYCEROL ACYLTRANSFERASE DOMAIN-CONTAINING PROTEIN"/>
    <property type="match status" value="1"/>
</dbReference>
<protein>
    <submittedName>
        <fullName evidence="1">Lysophospholipid acyltransferase family protein</fullName>
    </submittedName>
</protein>
<dbReference type="Proteomes" id="UP001548189">
    <property type="component" value="Unassembled WGS sequence"/>
</dbReference>
<dbReference type="CDD" id="cd07988">
    <property type="entry name" value="LPLAT_ABO13168-like"/>
    <property type="match status" value="1"/>
</dbReference>
<reference evidence="1 2" key="1">
    <citation type="submission" date="2024-06" db="EMBL/GenBank/DDBJ databases">
        <authorList>
            <person name="Li F."/>
        </authorList>
    </citation>
    <scope>NUCLEOTIDE SEQUENCE [LARGE SCALE GENOMIC DNA]</scope>
    <source>
        <strain evidence="1 2">GXAS 311</strain>
    </source>
</reference>
<keyword evidence="1" id="KW-0012">Acyltransferase</keyword>
<dbReference type="SMART" id="SM00563">
    <property type="entry name" value="PlsC"/>
    <property type="match status" value="1"/>
</dbReference>
<gene>
    <name evidence="1" type="ORF">ABVT43_10755</name>
</gene>
<dbReference type="Pfam" id="PF01553">
    <property type="entry name" value="Acyltransferase"/>
    <property type="match status" value="1"/>
</dbReference>
<dbReference type="GO" id="GO:0016746">
    <property type="term" value="F:acyltransferase activity"/>
    <property type="evidence" value="ECO:0007669"/>
    <property type="project" value="UniProtKB-KW"/>
</dbReference>
<evidence type="ECO:0000313" key="1">
    <source>
        <dbReference type="EMBL" id="MET1255606.1"/>
    </source>
</evidence>